<accession>A0A250DM93</accession>
<dbReference type="PANTHER" id="PTHR44591">
    <property type="entry name" value="STRESS RESPONSE REGULATOR PROTEIN 1"/>
    <property type="match status" value="1"/>
</dbReference>
<feature type="domain" description="Response regulatory" evidence="3">
    <location>
        <begin position="3"/>
        <end position="122"/>
    </location>
</feature>
<dbReference type="Pfam" id="PF00072">
    <property type="entry name" value="Response_reg"/>
    <property type="match status" value="1"/>
</dbReference>
<protein>
    <submittedName>
        <fullName evidence="5">DNA-binding NarL/FixJ family response regulator</fullName>
    </submittedName>
    <submittedName>
        <fullName evidence="4">DNA-binding response regulator</fullName>
    </submittedName>
</protein>
<dbReference type="KEGG" id="vbo:CKY39_20715"/>
<dbReference type="PROSITE" id="PS50110">
    <property type="entry name" value="RESPONSE_REGULATORY"/>
    <property type="match status" value="1"/>
</dbReference>
<dbReference type="GeneID" id="82267801"/>
<dbReference type="Proteomes" id="UP000217154">
    <property type="component" value="Chromosome"/>
</dbReference>
<reference evidence="5" key="2">
    <citation type="submission" date="2023-07" db="EMBL/GenBank/DDBJ databases">
        <title>Sorghum-associated microbial communities from plants grown in Nebraska, USA.</title>
        <authorList>
            <person name="Schachtman D."/>
        </authorList>
    </citation>
    <scope>NUCLEOTIDE SEQUENCE</scope>
    <source>
        <strain evidence="5">DS2795</strain>
    </source>
</reference>
<reference evidence="4 6" key="1">
    <citation type="submission" date="2017-09" db="EMBL/GenBank/DDBJ databases">
        <title>The diverse metabolic capabilities of V. boronicumulans make it an excellent choice for continued studies on novel biodegradation.</title>
        <authorList>
            <person name="Sun S."/>
        </authorList>
    </citation>
    <scope>NUCLEOTIDE SEQUENCE [LARGE SCALE GENOMIC DNA]</scope>
    <source>
        <strain evidence="4 6">J1</strain>
    </source>
</reference>
<dbReference type="InterPro" id="IPR050595">
    <property type="entry name" value="Bact_response_regulator"/>
</dbReference>
<evidence type="ECO:0000313" key="5">
    <source>
        <dbReference type="EMBL" id="MDP9921331.1"/>
    </source>
</evidence>
<name>A0A250DM93_9BURK</name>
<evidence type="ECO:0000256" key="1">
    <source>
        <dbReference type="ARBA" id="ARBA00022553"/>
    </source>
</evidence>
<evidence type="ECO:0000313" key="6">
    <source>
        <dbReference type="Proteomes" id="UP000217154"/>
    </source>
</evidence>
<dbReference type="SMART" id="SM00448">
    <property type="entry name" value="REC"/>
    <property type="match status" value="1"/>
</dbReference>
<organism evidence="4 6">
    <name type="scientific">Variovorax boronicumulans</name>
    <dbReference type="NCBI Taxonomy" id="436515"/>
    <lineage>
        <taxon>Bacteria</taxon>
        <taxon>Pseudomonadati</taxon>
        <taxon>Pseudomonadota</taxon>
        <taxon>Betaproteobacteria</taxon>
        <taxon>Burkholderiales</taxon>
        <taxon>Comamonadaceae</taxon>
        <taxon>Variovorax</taxon>
    </lineage>
</organism>
<dbReference type="Gene3D" id="3.40.50.2300">
    <property type="match status" value="1"/>
</dbReference>
<dbReference type="RefSeq" id="WP_062473196.1">
    <property type="nucleotide sequence ID" value="NZ_BKDH01000001.1"/>
</dbReference>
<dbReference type="GO" id="GO:0003677">
    <property type="term" value="F:DNA binding"/>
    <property type="evidence" value="ECO:0007669"/>
    <property type="project" value="UniProtKB-KW"/>
</dbReference>
<keyword evidence="1 2" id="KW-0597">Phosphoprotein</keyword>
<dbReference type="InterPro" id="IPR001789">
    <property type="entry name" value="Sig_transdc_resp-reg_receiver"/>
</dbReference>
<keyword evidence="4" id="KW-0238">DNA-binding</keyword>
<evidence type="ECO:0000259" key="3">
    <source>
        <dbReference type="PROSITE" id="PS50110"/>
    </source>
</evidence>
<sequence length="127" mass="13934">MTRIYLIEDNPLIATTLTDGLREFSGCEVVATASSSDEAIDWLDANPDAWDAAVIDVFLAQGNGLTVANHLRERKSPAQRTVVFMNHATSEVREGALSAGVDAVFDKSLQLEDFYDFCRTLGIAPRR</sequence>
<proteinExistence type="predicted"/>
<dbReference type="AlphaFoldDB" id="A0A250DM93"/>
<dbReference type="InterPro" id="IPR011006">
    <property type="entry name" value="CheY-like_superfamily"/>
</dbReference>
<evidence type="ECO:0000256" key="2">
    <source>
        <dbReference type="PROSITE-ProRule" id="PRU00169"/>
    </source>
</evidence>
<dbReference type="PANTHER" id="PTHR44591:SF3">
    <property type="entry name" value="RESPONSE REGULATORY DOMAIN-CONTAINING PROTEIN"/>
    <property type="match status" value="1"/>
</dbReference>
<evidence type="ECO:0000313" key="4">
    <source>
        <dbReference type="EMBL" id="ATA55372.1"/>
    </source>
</evidence>
<gene>
    <name evidence="4" type="ORF">CKY39_20715</name>
    <name evidence="5" type="ORF">J2W25_000336</name>
</gene>
<dbReference type="SUPFAM" id="SSF52172">
    <property type="entry name" value="CheY-like"/>
    <property type="match status" value="1"/>
</dbReference>
<feature type="modified residue" description="4-aspartylphosphate" evidence="2">
    <location>
        <position position="56"/>
    </location>
</feature>
<dbReference type="GO" id="GO:0000160">
    <property type="term" value="P:phosphorelay signal transduction system"/>
    <property type="evidence" value="ECO:0007669"/>
    <property type="project" value="InterPro"/>
</dbReference>
<dbReference type="Proteomes" id="UP001244295">
    <property type="component" value="Unassembled WGS sequence"/>
</dbReference>
<dbReference type="EMBL" id="CP023284">
    <property type="protein sequence ID" value="ATA55372.1"/>
    <property type="molecule type" value="Genomic_DNA"/>
</dbReference>
<dbReference type="EMBL" id="JAUSRR010000001">
    <property type="protein sequence ID" value="MDP9921331.1"/>
    <property type="molecule type" value="Genomic_DNA"/>
</dbReference>